<dbReference type="OrthoDB" id="3549254at2759"/>
<keyword evidence="3" id="KW-1185">Reference proteome</keyword>
<organism evidence="2 3">
    <name type="scientific">Choiromyces venosus 120613-1</name>
    <dbReference type="NCBI Taxonomy" id="1336337"/>
    <lineage>
        <taxon>Eukaryota</taxon>
        <taxon>Fungi</taxon>
        <taxon>Dikarya</taxon>
        <taxon>Ascomycota</taxon>
        <taxon>Pezizomycotina</taxon>
        <taxon>Pezizomycetes</taxon>
        <taxon>Pezizales</taxon>
        <taxon>Tuberaceae</taxon>
        <taxon>Choiromyces</taxon>
    </lineage>
</organism>
<dbReference type="AlphaFoldDB" id="A0A3N4J617"/>
<protein>
    <recommendedName>
        <fullName evidence="1">Tc1-like transposase DDE domain-containing protein</fullName>
    </recommendedName>
</protein>
<dbReference type="EMBL" id="ML120590">
    <property type="protein sequence ID" value="RPA89314.1"/>
    <property type="molecule type" value="Genomic_DNA"/>
</dbReference>
<evidence type="ECO:0000313" key="2">
    <source>
        <dbReference type="EMBL" id="RPA89314.1"/>
    </source>
</evidence>
<dbReference type="Proteomes" id="UP000276215">
    <property type="component" value="Unassembled WGS sequence"/>
</dbReference>
<dbReference type="STRING" id="1336337.A0A3N4J617"/>
<dbReference type="InterPro" id="IPR036397">
    <property type="entry name" value="RNaseH_sf"/>
</dbReference>
<gene>
    <name evidence="2" type="ORF">L873DRAFT_1722422</name>
</gene>
<name>A0A3N4J617_9PEZI</name>
<reference evidence="2 3" key="1">
    <citation type="journal article" date="2018" name="Nat. Ecol. Evol.">
        <title>Pezizomycetes genomes reveal the molecular basis of ectomycorrhizal truffle lifestyle.</title>
        <authorList>
            <person name="Murat C."/>
            <person name="Payen T."/>
            <person name="Noel B."/>
            <person name="Kuo A."/>
            <person name="Morin E."/>
            <person name="Chen J."/>
            <person name="Kohler A."/>
            <person name="Krizsan K."/>
            <person name="Balestrini R."/>
            <person name="Da Silva C."/>
            <person name="Montanini B."/>
            <person name="Hainaut M."/>
            <person name="Levati E."/>
            <person name="Barry K.W."/>
            <person name="Belfiori B."/>
            <person name="Cichocki N."/>
            <person name="Clum A."/>
            <person name="Dockter R.B."/>
            <person name="Fauchery L."/>
            <person name="Guy J."/>
            <person name="Iotti M."/>
            <person name="Le Tacon F."/>
            <person name="Lindquist E.A."/>
            <person name="Lipzen A."/>
            <person name="Malagnac F."/>
            <person name="Mello A."/>
            <person name="Molinier V."/>
            <person name="Miyauchi S."/>
            <person name="Poulain J."/>
            <person name="Riccioni C."/>
            <person name="Rubini A."/>
            <person name="Sitrit Y."/>
            <person name="Splivallo R."/>
            <person name="Traeger S."/>
            <person name="Wang M."/>
            <person name="Zifcakova L."/>
            <person name="Wipf D."/>
            <person name="Zambonelli A."/>
            <person name="Paolocci F."/>
            <person name="Nowrousian M."/>
            <person name="Ottonello S."/>
            <person name="Baldrian P."/>
            <person name="Spatafora J.W."/>
            <person name="Henrissat B."/>
            <person name="Nagy L.G."/>
            <person name="Aury J.M."/>
            <person name="Wincker P."/>
            <person name="Grigoriev I.V."/>
            <person name="Bonfante P."/>
            <person name="Martin F.M."/>
        </authorList>
    </citation>
    <scope>NUCLEOTIDE SEQUENCE [LARGE SCALE GENOMIC DNA]</scope>
    <source>
        <strain evidence="2 3">120613-1</strain>
    </source>
</reference>
<proteinExistence type="predicted"/>
<accession>A0A3N4J617</accession>
<dbReference type="Gene3D" id="3.30.420.10">
    <property type="entry name" value="Ribonuclease H-like superfamily/Ribonuclease H"/>
    <property type="match status" value="1"/>
</dbReference>
<evidence type="ECO:0000259" key="1">
    <source>
        <dbReference type="Pfam" id="PF13358"/>
    </source>
</evidence>
<dbReference type="InterPro" id="IPR038717">
    <property type="entry name" value="Tc1-like_DDE_dom"/>
</dbReference>
<feature type="domain" description="Tc1-like transposase DDE" evidence="1">
    <location>
        <begin position="3"/>
        <end position="52"/>
    </location>
</feature>
<sequence>MEDNAPAHDSDFTNFERIKEGISKVNWPPNSPDFNPIEHLWELMKSGIQTRRGQERVTNLGQMKVMLKAEWDRITVGEINIEIAKLPGIMRKCIEKHGGNKFHA</sequence>
<evidence type="ECO:0000313" key="3">
    <source>
        <dbReference type="Proteomes" id="UP000276215"/>
    </source>
</evidence>
<dbReference type="Pfam" id="PF13358">
    <property type="entry name" value="DDE_3"/>
    <property type="match status" value="1"/>
</dbReference>
<dbReference type="GO" id="GO:0003676">
    <property type="term" value="F:nucleic acid binding"/>
    <property type="evidence" value="ECO:0007669"/>
    <property type="project" value="InterPro"/>
</dbReference>